<feature type="region of interest" description="Disordered" evidence="1">
    <location>
        <begin position="1"/>
        <end position="21"/>
    </location>
</feature>
<proteinExistence type="predicted"/>
<feature type="region of interest" description="Disordered" evidence="1">
    <location>
        <begin position="131"/>
        <end position="151"/>
    </location>
</feature>
<dbReference type="Proteomes" id="UP001567538">
    <property type="component" value="Unassembled WGS sequence"/>
</dbReference>
<accession>A0ABD1HLE3</accession>
<evidence type="ECO:0000313" key="3">
    <source>
        <dbReference type="Proteomes" id="UP001567538"/>
    </source>
</evidence>
<feature type="compositionally biased region" description="Basic and acidic residues" evidence="1">
    <location>
        <begin position="133"/>
        <end position="143"/>
    </location>
</feature>
<name>A0ABD1HLE3_SALDI</name>
<feature type="compositionally biased region" description="Low complexity" evidence="1">
    <location>
        <begin position="1"/>
        <end position="20"/>
    </location>
</feature>
<protein>
    <submittedName>
        <fullName evidence="2">Uncharacterized protein</fullName>
    </submittedName>
</protein>
<keyword evidence="3" id="KW-1185">Reference proteome</keyword>
<comment type="caution">
    <text evidence="2">The sequence shown here is derived from an EMBL/GenBank/DDBJ whole genome shotgun (WGS) entry which is preliminary data.</text>
</comment>
<sequence length="216" mass="24175">MSDNGISMSVSESNPSPSIELPGRVHARVRAESKINTWKRCYYSLALILERSGVGFNSDGDFKIECNDKKWAQIEKADSNAEDMLNADEKLHAHPAPIPETQPSDYNFSLDDFYTQKQIAESLNLGHKKVKENKKGAGVDRSSKNSSSMKKISFKRKTMDAILEVITKMHTNSNDRLGKLSTCIGSLSALINLFTGMSEVDKYDYLMHILEEKHGV</sequence>
<evidence type="ECO:0000313" key="2">
    <source>
        <dbReference type="EMBL" id="KAL1556820.1"/>
    </source>
</evidence>
<reference evidence="2 3" key="1">
    <citation type="submission" date="2024-06" db="EMBL/GenBank/DDBJ databases">
        <title>A chromosome level genome sequence of Diviner's sage (Salvia divinorum).</title>
        <authorList>
            <person name="Ford S.A."/>
            <person name="Ro D.-K."/>
            <person name="Ness R.W."/>
            <person name="Phillips M.A."/>
        </authorList>
    </citation>
    <scope>NUCLEOTIDE SEQUENCE [LARGE SCALE GENOMIC DNA]</scope>
    <source>
        <strain evidence="2">SAF-2024a</strain>
        <tissue evidence="2">Leaf</tissue>
    </source>
</reference>
<evidence type="ECO:0000256" key="1">
    <source>
        <dbReference type="SAM" id="MobiDB-lite"/>
    </source>
</evidence>
<organism evidence="2 3">
    <name type="scientific">Salvia divinorum</name>
    <name type="common">Maria pastora</name>
    <name type="synonym">Diviner's sage</name>
    <dbReference type="NCBI Taxonomy" id="28513"/>
    <lineage>
        <taxon>Eukaryota</taxon>
        <taxon>Viridiplantae</taxon>
        <taxon>Streptophyta</taxon>
        <taxon>Embryophyta</taxon>
        <taxon>Tracheophyta</taxon>
        <taxon>Spermatophyta</taxon>
        <taxon>Magnoliopsida</taxon>
        <taxon>eudicotyledons</taxon>
        <taxon>Gunneridae</taxon>
        <taxon>Pentapetalae</taxon>
        <taxon>asterids</taxon>
        <taxon>lamiids</taxon>
        <taxon>Lamiales</taxon>
        <taxon>Lamiaceae</taxon>
        <taxon>Nepetoideae</taxon>
        <taxon>Mentheae</taxon>
        <taxon>Salviinae</taxon>
        <taxon>Salvia</taxon>
        <taxon>Salvia subgen. Calosphace</taxon>
    </lineage>
</organism>
<dbReference type="AlphaFoldDB" id="A0ABD1HLE3"/>
<gene>
    <name evidence="2" type="ORF">AAHA92_12395</name>
</gene>
<dbReference type="EMBL" id="JBEAFC010000005">
    <property type="protein sequence ID" value="KAL1556820.1"/>
    <property type="molecule type" value="Genomic_DNA"/>
</dbReference>